<keyword evidence="1" id="KW-0732">Signal</keyword>
<evidence type="ECO:0000313" key="2">
    <source>
        <dbReference type="EMBL" id="BDW84105.1"/>
    </source>
</evidence>
<reference evidence="2 3" key="1">
    <citation type="submission" date="2023-01" db="EMBL/GenBank/DDBJ databases">
        <title>Complete genome sequence of Roseicyclus marinus strain Dej080120_10.</title>
        <authorList>
            <person name="Ueki S."/>
            <person name="Maruyama F."/>
        </authorList>
    </citation>
    <scope>NUCLEOTIDE SEQUENCE [LARGE SCALE GENOMIC DNA]</scope>
    <source>
        <strain evidence="2 3">Dej080120_10</strain>
    </source>
</reference>
<gene>
    <name evidence="2" type="ORF">MACH21_02820</name>
</gene>
<name>A0AA48KJI5_9RHOB</name>
<organism evidence="2 3">
    <name type="scientific">Roseicyclus marinus</name>
    <dbReference type="NCBI Taxonomy" id="2161673"/>
    <lineage>
        <taxon>Bacteria</taxon>
        <taxon>Pseudomonadati</taxon>
        <taxon>Pseudomonadota</taxon>
        <taxon>Alphaproteobacteria</taxon>
        <taxon>Rhodobacterales</taxon>
        <taxon>Roseobacteraceae</taxon>
        <taxon>Roseicyclus</taxon>
    </lineage>
</organism>
<dbReference type="RefSeq" id="WP_338273679.1">
    <property type="nucleotide sequence ID" value="NZ_AP027266.1"/>
</dbReference>
<dbReference type="InterPro" id="IPR021395">
    <property type="entry name" value="DUF3035"/>
</dbReference>
<accession>A0AA48KJI5</accession>
<dbReference type="EMBL" id="AP027266">
    <property type="protein sequence ID" value="BDW84105.1"/>
    <property type="molecule type" value="Genomic_DNA"/>
</dbReference>
<proteinExistence type="predicted"/>
<sequence length="172" mass="18540">MPRLMTTLTLGAALVALAACGRGDPQLMNLRNTESGPDEFAILPTNPIEIPTDLASLPQPTPGGANRVDPDPEADAIRALGGDVARANRAAGDIVTYSARFGVTPDIRGTLAAEDLAYRSDNRGRPLERLFNLNVYFDAYRPMALDRYAELERLRRAGVRTPAAPPEGIELE</sequence>
<dbReference type="KEGG" id="rmai:MACH21_02820"/>
<keyword evidence="3" id="KW-1185">Reference proteome</keyword>
<evidence type="ECO:0000256" key="1">
    <source>
        <dbReference type="SAM" id="SignalP"/>
    </source>
</evidence>
<protein>
    <recommendedName>
        <fullName evidence="4">Beta-barrel assembly complex subunit BamF</fullName>
    </recommendedName>
</protein>
<feature type="signal peptide" evidence="1">
    <location>
        <begin position="1"/>
        <end position="18"/>
    </location>
</feature>
<dbReference type="Proteomes" id="UP001337723">
    <property type="component" value="Chromosome"/>
</dbReference>
<evidence type="ECO:0008006" key="4">
    <source>
        <dbReference type="Google" id="ProtNLM"/>
    </source>
</evidence>
<dbReference type="AlphaFoldDB" id="A0AA48KJI5"/>
<dbReference type="Pfam" id="PF11233">
    <property type="entry name" value="DUF3035"/>
    <property type="match status" value="1"/>
</dbReference>
<dbReference type="PROSITE" id="PS51257">
    <property type="entry name" value="PROKAR_LIPOPROTEIN"/>
    <property type="match status" value="1"/>
</dbReference>
<feature type="chain" id="PRO_5041354367" description="Beta-barrel assembly complex subunit BamF" evidence="1">
    <location>
        <begin position="19"/>
        <end position="172"/>
    </location>
</feature>
<evidence type="ECO:0000313" key="3">
    <source>
        <dbReference type="Proteomes" id="UP001337723"/>
    </source>
</evidence>